<dbReference type="GO" id="GO:0006816">
    <property type="term" value="P:calcium ion transport"/>
    <property type="evidence" value="ECO:0007669"/>
    <property type="project" value="TreeGrafter"/>
</dbReference>
<dbReference type="GO" id="GO:0006886">
    <property type="term" value="P:intracellular protein transport"/>
    <property type="evidence" value="ECO:0007669"/>
    <property type="project" value="InterPro"/>
</dbReference>
<keyword evidence="9" id="KW-1015">Disulfide bond</keyword>
<keyword evidence="5 11" id="KW-0812">Transmembrane</keyword>
<dbReference type="STRING" id="8022.A0A060WEG1"/>
<dbReference type="GO" id="GO:0001525">
    <property type="term" value="P:angiogenesis"/>
    <property type="evidence" value="ECO:0007669"/>
    <property type="project" value="TreeGrafter"/>
</dbReference>
<keyword evidence="3" id="KW-0813">Transport</keyword>
<comment type="similarity">
    <text evidence="2">Belongs to the RAMP family.</text>
</comment>
<keyword evidence="10" id="KW-0675">Receptor</keyword>
<evidence type="ECO:0000256" key="9">
    <source>
        <dbReference type="ARBA" id="ARBA00023157"/>
    </source>
</evidence>
<dbReference type="GO" id="GO:0031623">
    <property type="term" value="P:receptor internalization"/>
    <property type="evidence" value="ECO:0007669"/>
    <property type="project" value="TreeGrafter"/>
</dbReference>
<dbReference type="InterPro" id="IPR038126">
    <property type="entry name" value="RAMP_sf"/>
</dbReference>
<dbReference type="AlphaFoldDB" id="A0A060WEG1"/>
<dbReference type="PANTHER" id="PTHR14076:SF9">
    <property type="entry name" value="RECEPTOR ACTIVITY-MODIFYING PROTEIN 2"/>
    <property type="match status" value="1"/>
</dbReference>
<evidence type="ECO:0000256" key="5">
    <source>
        <dbReference type="ARBA" id="ARBA00022692"/>
    </source>
</evidence>
<comment type="subcellular location">
    <subcellularLocation>
        <location evidence="1">Cell membrane</location>
        <topology evidence="1">Single-pass type I membrane protein</topology>
    </subcellularLocation>
</comment>
<dbReference type="OrthoDB" id="9416539at2759"/>
<reference evidence="12" key="2">
    <citation type="submission" date="2014-03" db="EMBL/GenBank/DDBJ databases">
        <authorList>
            <person name="Genoscope - CEA"/>
        </authorList>
    </citation>
    <scope>NUCLEOTIDE SEQUENCE</scope>
</reference>
<keyword evidence="6" id="KW-0732">Signal</keyword>
<dbReference type="Proteomes" id="UP000193380">
    <property type="component" value="Unassembled WGS sequence"/>
</dbReference>
<dbReference type="Pfam" id="PF04901">
    <property type="entry name" value="RAMP"/>
    <property type="match status" value="1"/>
</dbReference>
<dbReference type="GO" id="GO:0032870">
    <property type="term" value="P:cellular response to hormone stimulus"/>
    <property type="evidence" value="ECO:0007669"/>
    <property type="project" value="TreeGrafter"/>
</dbReference>
<evidence type="ECO:0000256" key="11">
    <source>
        <dbReference type="SAM" id="Phobius"/>
    </source>
</evidence>
<dbReference type="GO" id="GO:0072659">
    <property type="term" value="P:protein localization to plasma membrane"/>
    <property type="evidence" value="ECO:0007669"/>
    <property type="project" value="TreeGrafter"/>
</dbReference>
<keyword evidence="4" id="KW-1003">Cell membrane</keyword>
<dbReference type="GO" id="GO:0009986">
    <property type="term" value="C:cell surface"/>
    <property type="evidence" value="ECO:0007669"/>
    <property type="project" value="TreeGrafter"/>
</dbReference>
<evidence type="ECO:0000256" key="1">
    <source>
        <dbReference type="ARBA" id="ARBA00004251"/>
    </source>
</evidence>
<dbReference type="Gene3D" id="1.10.150.510">
    <property type="entry name" value="Receptor activity modifying family"/>
    <property type="match status" value="1"/>
</dbReference>
<reference evidence="12" key="1">
    <citation type="journal article" date="2014" name="Nat. Commun.">
        <title>The rainbow trout genome provides novel insights into evolution after whole-genome duplication in vertebrates.</title>
        <authorList>
            <person name="Berthelot C."/>
            <person name="Brunet F."/>
            <person name="Chalopin D."/>
            <person name="Juanchich A."/>
            <person name="Bernard M."/>
            <person name="Noel B."/>
            <person name="Bento P."/>
            <person name="Da Silva C."/>
            <person name="Labadie K."/>
            <person name="Alberti A."/>
            <person name="Aury J.M."/>
            <person name="Louis A."/>
            <person name="Dehais P."/>
            <person name="Bardou P."/>
            <person name="Montfort J."/>
            <person name="Klopp C."/>
            <person name="Cabau C."/>
            <person name="Gaspin C."/>
            <person name="Thorgaard G.H."/>
            <person name="Boussaha M."/>
            <person name="Quillet E."/>
            <person name="Guyomard R."/>
            <person name="Galiana D."/>
            <person name="Bobe J."/>
            <person name="Volff J.N."/>
            <person name="Genet C."/>
            <person name="Wincker P."/>
            <person name="Jaillon O."/>
            <person name="Roest Crollius H."/>
            <person name="Guiguen Y."/>
        </authorList>
    </citation>
    <scope>NUCLEOTIDE SEQUENCE [LARGE SCALE GENOMIC DNA]</scope>
</reference>
<evidence type="ECO:0000256" key="3">
    <source>
        <dbReference type="ARBA" id="ARBA00022448"/>
    </source>
</evidence>
<dbReference type="EMBL" id="FR904445">
    <property type="protein sequence ID" value="CDQ63614.1"/>
    <property type="molecule type" value="Genomic_DNA"/>
</dbReference>
<dbReference type="GO" id="GO:0007186">
    <property type="term" value="P:G protein-coupled receptor signaling pathway"/>
    <property type="evidence" value="ECO:0007669"/>
    <property type="project" value="TreeGrafter"/>
</dbReference>
<evidence type="ECO:0000256" key="4">
    <source>
        <dbReference type="ARBA" id="ARBA00022475"/>
    </source>
</evidence>
<dbReference type="PANTHER" id="PTHR14076">
    <property type="entry name" value="RECEPTOR ACTIVITY MODIFYING PROTEIN RAMP"/>
    <property type="match status" value="1"/>
</dbReference>
<keyword evidence="7 11" id="KW-1133">Transmembrane helix</keyword>
<dbReference type="PaxDb" id="8022-A0A060WEG1"/>
<dbReference type="GO" id="GO:0008277">
    <property type="term" value="P:regulation of G protein-coupled receptor signaling pathway"/>
    <property type="evidence" value="ECO:0007669"/>
    <property type="project" value="InterPro"/>
</dbReference>
<evidence type="ECO:0008006" key="14">
    <source>
        <dbReference type="Google" id="ProtNLM"/>
    </source>
</evidence>
<evidence type="ECO:0000313" key="12">
    <source>
        <dbReference type="EMBL" id="CDQ63614.1"/>
    </source>
</evidence>
<name>A0A060WEG1_ONCMY</name>
<evidence type="ECO:0000256" key="8">
    <source>
        <dbReference type="ARBA" id="ARBA00023136"/>
    </source>
</evidence>
<gene>
    <name evidence="12" type="ORF">GSONMT00069460001</name>
</gene>
<accession>A0A060WEG1</accession>
<proteinExistence type="inferred from homology"/>
<dbReference type="InterPro" id="IPR006985">
    <property type="entry name" value="RAMP"/>
</dbReference>
<keyword evidence="8 11" id="KW-0472">Membrane</keyword>
<evidence type="ECO:0000256" key="7">
    <source>
        <dbReference type="ARBA" id="ARBA00022989"/>
    </source>
</evidence>
<sequence>MIFLLLFPVLVLGQIQLQSNVSSNVTFEDNESFQDQEYSAVFRHCNENLLEHFSYTICWNPFHSEMTDINKELWCEWDQVIRPYNELTRCIESLTTNLGCYFPNQVVQDFFIQIHSSFFQACPEEEQLFPDAPSGVVLTLTLIPVSLIPVLVFLVVWKSKICD</sequence>
<feature type="transmembrane region" description="Helical" evidence="11">
    <location>
        <begin position="136"/>
        <end position="157"/>
    </location>
</feature>
<dbReference type="GO" id="GO:0005886">
    <property type="term" value="C:plasma membrane"/>
    <property type="evidence" value="ECO:0007669"/>
    <property type="project" value="UniProtKB-SubCell"/>
</dbReference>
<evidence type="ECO:0000256" key="10">
    <source>
        <dbReference type="ARBA" id="ARBA00023170"/>
    </source>
</evidence>
<dbReference type="GO" id="GO:0043235">
    <property type="term" value="C:receptor complex"/>
    <property type="evidence" value="ECO:0007669"/>
    <property type="project" value="TreeGrafter"/>
</dbReference>
<organism evidence="12 13">
    <name type="scientific">Oncorhynchus mykiss</name>
    <name type="common">Rainbow trout</name>
    <name type="synonym">Salmo gairdneri</name>
    <dbReference type="NCBI Taxonomy" id="8022"/>
    <lineage>
        <taxon>Eukaryota</taxon>
        <taxon>Metazoa</taxon>
        <taxon>Chordata</taxon>
        <taxon>Craniata</taxon>
        <taxon>Vertebrata</taxon>
        <taxon>Euteleostomi</taxon>
        <taxon>Actinopterygii</taxon>
        <taxon>Neopterygii</taxon>
        <taxon>Teleostei</taxon>
        <taxon>Protacanthopterygii</taxon>
        <taxon>Salmoniformes</taxon>
        <taxon>Salmonidae</taxon>
        <taxon>Salmoninae</taxon>
        <taxon>Oncorhynchus</taxon>
    </lineage>
</organism>
<evidence type="ECO:0000256" key="6">
    <source>
        <dbReference type="ARBA" id="ARBA00022729"/>
    </source>
</evidence>
<dbReference type="GO" id="GO:0015026">
    <property type="term" value="F:coreceptor activity"/>
    <property type="evidence" value="ECO:0007669"/>
    <property type="project" value="InterPro"/>
</dbReference>
<evidence type="ECO:0000313" key="13">
    <source>
        <dbReference type="Proteomes" id="UP000193380"/>
    </source>
</evidence>
<protein>
    <recommendedName>
        <fullName evidence="14">Receptor activity-modifying protein 2</fullName>
    </recommendedName>
</protein>
<evidence type="ECO:0000256" key="2">
    <source>
        <dbReference type="ARBA" id="ARBA00007087"/>
    </source>
</evidence>